<evidence type="ECO:0000313" key="6">
    <source>
        <dbReference type="Proteomes" id="UP000281514"/>
    </source>
</evidence>
<dbReference type="PROSITE" id="PS50943">
    <property type="entry name" value="HTH_CROC1"/>
    <property type="match status" value="1"/>
</dbReference>
<accession>A0A3M5TYQ5</accession>
<dbReference type="Proteomes" id="UP000281514">
    <property type="component" value="Unassembled WGS sequence"/>
</dbReference>
<dbReference type="PANTHER" id="PTHR36511:SF4">
    <property type="entry name" value="ANTITOXIN MQSA"/>
    <property type="match status" value="1"/>
</dbReference>
<organism evidence="5 6">
    <name type="scientific">Pseudomonas avellanae</name>
    <dbReference type="NCBI Taxonomy" id="46257"/>
    <lineage>
        <taxon>Bacteria</taxon>
        <taxon>Pseudomonadati</taxon>
        <taxon>Pseudomonadota</taxon>
        <taxon>Gammaproteobacteria</taxon>
        <taxon>Pseudomonadales</taxon>
        <taxon>Pseudomonadaceae</taxon>
        <taxon>Pseudomonas</taxon>
    </lineage>
</organism>
<dbReference type="Pfam" id="PF01381">
    <property type="entry name" value="HTH_3"/>
    <property type="match status" value="1"/>
</dbReference>
<name>A0A3M5TYQ5_9PSED</name>
<dbReference type="InterPro" id="IPR052359">
    <property type="entry name" value="HTH-type_reg/antitoxin"/>
</dbReference>
<proteinExistence type="predicted"/>
<keyword evidence="1" id="KW-0805">Transcription regulation</keyword>
<evidence type="ECO:0000256" key="2">
    <source>
        <dbReference type="ARBA" id="ARBA00023125"/>
    </source>
</evidence>
<comment type="caution">
    <text evidence="5">The sequence shown here is derived from an EMBL/GenBank/DDBJ whole genome shotgun (WGS) entry which is preliminary data.</text>
</comment>
<keyword evidence="2" id="KW-0238">DNA-binding</keyword>
<dbReference type="SUPFAM" id="SSF47413">
    <property type="entry name" value="lambda repressor-like DNA-binding domains"/>
    <property type="match status" value="1"/>
</dbReference>
<evidence type="ECO:0000259" key="4">
    <source>
        <dbReference type="PROSITE" id="PS50943"/>
    </source>
</evidence>
<evidence type="ECO:0000313" key="5">
    <source>
        <dbReference type="EMBL" id="RMU38058.1"/>
    </source>
</evidence>
<dbReference type="InterPro" id="IPR010982">
    <property type="entry name" value="Lambda_DNA-bd_dom_sf"/>
</dbReference>
<evidence type="ECO:0000256" key="3">
    <source>
        <dbReference type="ARBA" id="ARBA00023163"/>
    </source>
</evidence>
<dbReference type="CDD" id="cd00093">
    <property type="entry name" value="HTH_XRE"/>
    <property type="match status" value="1"/>
</dbReference>
<dbReference type="Gene3D" id="1.10.260.40">
    <property type="entry name" value="lambda repressor-like DNA-binding domains"/>
    <property type="match status" value="1"/>
</dbReference>
<sequence length="114" mass="12770">MDNEMEQFQKDLLNSVRQMKNGKAARTTEVTLSAAAEARAKVGVSQNAFAQLLGVSLRTLQDWEQGRRQPTGAAQTCLRDVFMKLVFRDASSERPLGVPVMHSRQLPRKRPSLD</sequence>
<reference evidence="5 6" key="1">
    <citation type="submission" date="2018-08" db="EMBL/GenBank/DDBJ databases">
        <title>Recombination of ecologically and evolutionarily significant loci maintains genetic cohesion in the Pseudomonas syringae species complex.</title>
        <authorList>
            <person name="Dillon M."/>
            <person name="Thakur S."/>
            <person name="Almeida R.N.D."/>
            <person name="Weir B.S."/>
            <person name="Guttman D.S."/>
        </authorList>
    </citation>
    <scope>NUCLEOTIDE SEQUENCE [LARGE SCALE GENOMIC DNA]</scope>
    <source>
        <strain evidence="5 6">ICMP 9749</strain>
    </source>
</reference>
<evidence type="ECO:0000256" key="1">
    <source>
        <dbReference type="ARBA" id="ARBA00023015"/>
    </source>
</evidence>
<protein>
    <recommendedName>
        <fullName evidence="4">HTH cro/C1-type domain-containing protein</fullName>
    </recommendedName>
</protein>
<dbReference type="AlphaFoldDB" id="A0A3M5TYQ5"/>
<gene>
    <name evidence="5" type="ORF">ALP32_200337</name>
</gene>
<dbReference type="PANTHER" id="PTHR36511">
    <property type="entry name" value="MERR FAMILY BACTERIAL REGULATORY PROTEIN"/>
    <property type="match status" value="1"/>
</dbReference>
<dbReference type="EMBL" id="RBTX01000177">
    <property type="protein sequence ID" value="RMU38058.1"/>
    <property type="molecule type" value="Genomic_DNA"/>
</dbReference>
<dbReference type="InterPro" id="IPR001387">
    <property type="entry name" value="Cro/C1-type_HTH"/>
</dbReference>
<feature type="domain" description="HTH cro/C1-type" evidence="4">
    <location>
        <begin position="37"/>
        <end position="71"/>
    </location>
</feature>
<dbReference type="GO" id="GO:0003677">
    <property type="term" value="F:DNA binding"/>
    <property type="evidence" value="ECO:0007669"/>
    <property type="project" value="UniProtKB-KW"/>
</dbReference>
<keyword evidence="3" id="KW-0804">Transcription</keyword>